<feature type="transmembrane region" description="Helical" evidence="8">
    <location>
        <begin position="21"/>
        <end position="40"/>
    </location>
</feature>
<evidence type="ECO:0000313" key="9">
    <source>
        <dbReference type="EMBL" id="KZT05760.1"/>
    </source>
</evidence>
<dbReference type="OrthoDB" id="18170at2759"/>
<sequence>MQFPWRGYYELTRLHKSLLGNALVFWPCAWGLTMSSYHVNTPVAPFMTQILIFAIGCIFLHSAGCVLNDLCDMEFGRKLERTKCRPLAAGIVSVTGARIFLFLLCSVIIGMLMYTNHIAALCGCFGLFPLHALYPLTKRWTWWPQGLVSWGLPTAWLSVQPDIHACPMYLLFFGCIGWTIHYDTMYASQDRVHDTKIGLKSTAVLFGDNVQMILTAFCMAFLVSFVMAGHYNNQSMLYYIFSCGGAAAHLCWQLLTWQTSEMKDSAAKYESNGMVGLIIWMGMIFDYAWKRWFI</sequence>
<dbReference type="Proteomes" id="UP000076871">
    <property type="component" value="Unassembled WGS sequence"/>
</dbReference>
<evidence type="ECO:0000256" key="2">
    <source>
        <dbReference type="ARBA" id="ARBA00004141"/>
    </source>
</evidence>
<dbReference type="InParanoid" id="A0A165DWA2"/>
<dbReference type="STRING" id="1314785.A0A165DWA2"/>
<dbReference type="InterPro" id="IPR000537">
    <property type="entry name" value="UbiA_prenyltransferase"/>
</dbReference>
<keyword evidence="5 8" id="KW-0812">Transmembrane</keyword>
<dbReference type="Gene3D" id="1.20.120.1780">
    <property type="entry name" value="UbiA prenyltransferase"/>
    <property type="match status" value="1"/>
</dbReference>
<reference evidence="9 10" key="1">
    <citation type="journal article" date="2016" name="Mol. Biol. Evol.">
        <title>Comparative Genomics of Early-Diverging Mushroom-Forming Fungi Provides Insights into the Origins of Lignocellulose Decay Capabilities.</title>
        <authorList>
            <person name="Nagy L.G."/>
            <person name="Riley R."/>
            <person name="Tritt A."/>
            <person name="Adam C."/>
            <person name="Daum C."/>
            <person name="Floudas D."/>
            <person name="Sun H."/>
            <person name="Yadav J.S."/>
            <person name="Pangilinan J."/>
            <person name="Larsson K.H."/>
            <person name="Matsuura K."/>
            <person name="Barry K."/>
            <person name="Labutti K."/>
            <person name="Kuo R."/>
            <person name="Ohm R.A."/>
            <person name="Bhattacharya S.S."/>
            <person name="Shirouzu T."/>
            <person name="Yoshinaga Y."/>
            <person name="Martin F.M."/>
            <person name="Grigoriev I.V."/>
            <person name="Hibbett D.S."/>
        </authorList>
    </citation>
    <scope>NUCLEOTIDE SEQUENCE [LARGE SCALE GENOMIC DNA]</scope>
    <source>
        <strain evidence="9 10">93-53</strain>
    </source>
</reference>
<feature type="transmembrane region" description="Helical" evidence="8">
    <location>
        <begin position="46"/>
        <end position="67"/>
    </location>
</feature>
<gene>
    <name evidence="9" type="ORF">LAESUDRAFT_743772</name>
</gene>
<dbReference type="EMBL" id="KV427628">
    <property type="protein sequence ID" value="KZT05760.1"/>
    <property type="molecule type" value="Genomic_DNA"/>
</dbReference>
<name>A0A165DWA2_9APHY</name>
<keyword evidence="6 8" id="KW-1133">Transmembrane helix</keyword>
<feature type="transmembrane region" description="Helical" evidence="8">
    <location>
        <begin position="87"/>
        <end position="112"/>
    </location>
</feature>
<feature type="transmembrane region" description="Helical" evidence="8">
    <location>
        <begin position="237"/>
        <end position="257"/>
    </location>
</feature>
<dbReference type="InterPro" id="IPR039653">
    <property type="entry name" value="Prenyltransferase"/>
</dbReference>
<comment type="cofactor">
    <cofactor evidence="1">
        <name>Mg(2+)</name>
        <dbReference type="ChEBI" id="CHEBI:18420"/>
    </cofactor>
</comment>
<accession>A0A165DWA2</accession>
<comment type="subcellular location">
    <subcellularLocation>
        <location evidence="2">Membrane</location>
        <topology evidence="2">Multi-pass membrane protein</topology>
    </subcellularLocation>
</comment>
<feature type="transmembrane region" description="Helical" evidence="8">
    <location>
        <begin position="118"/>
        <end position="136"/>
    </location>
</feature>
<dbReference type="GeneID" id="63828302"/>
<evidence type="ECO:0000256" key="8">
    <source>
        <dbReference type="SAM" id="Phobius"/>
    </source>
</evidence>
<protein>
    <submittedName>
        <fullName evidence="9">UbiA prenyltransferase</fullName>
    </submittedName>
</protein>
<dbReference type="RefSeq" id="XP_040763500.1">
    <property type="nucleotide sequence ID" value="XM_040911274.1"/>
</dbReference>
<proteinExistence type="inferred from homology"/>
<dbReference type="PANTHER" id="PTHR11048">
    <property type="entry name" value="PRENYLTRANSFERASES"/>
    <property type="match status" value="1"/>
</dbReference>
<dbReference type="CDD" id="cd13959">
    <property type="entry name" value="PT_UbiA_COQ2"/>
    <property type="match status" value="1"/>
</dbReference>
<evidence type="ECO:0000256" key="6">
    <source>
        <dbReference type="ARBA" id="ARBA00022989"/>
    </source>
</evidence>
<dbReference type="AlphaFoldDB" id="A0A165DWA2"/>
<evidence type="ECO:0000256" key="3">
    <source>
        <dbReference type="ARBA" id="ARBA00005985"/>
    </source>
</evidence>
<keyword evidence="4 9" id="KW-0808">Transferase</keyword>
<organism evidence="9 10">
    <name type="scientific">Laetiporus sulphureus 93-53</name>
    <dbReference type="NCBI Taxonomy" id="1314785"/>
    <lineage>
        <taxon>Eukaryota</taxon>
        <taxon>Fungi</taxon>
        <taxon>Dikarya</taxon>
        <taxon>Basidiomycota</taxon>
        <taxon>Agaricomycotina</taxon>
        <taxon>Agaricomycetes</taxon>
        <taxon>Polyporales</taxon>
        <taxon>Laetiporus</taxon>
    </lineage>
</organism>
<comment type="similarity">
    <text evidence="3">Belongs to the UbiA prenyltransferase family.</text>
</comment>
<evidence type="ECO:0000256" key="7">
    <source>
        <dbReference type="ARBA" id="ARBA00023136"/>
    </source>
</evidence>
<evidence type="ECO:0000256" key="1">
    <source>
        <dbReference type="ARBA" id="ARBA00001946"/>
    </source>
</evidence>
<evidence type="ECO:0000256" key="5">
    <source>
        <dbReference type="ARBA" id="ARBA00022692"/>
    </source>
</evidence>
<dbReference type="GO" id="GO:0008412">
    <property type="term" value="F:4-hydroxybenzoate polyprenyltransferase activity"/>
    <property type="evidence" value="ECO:0007669"/>
    <property type="project" value="TreeGrafter"/>
</dbReference>
<evidence type="ECO:0000256" key="4">
    <source>
        <dbReference type="ARBA" id="ARBA00022679"/>
    </source>
</evidence>
<feature type="transmembrane region" description="Helical" evidence="8">
    <location>
        <begin position="210"/>
        <end position="231"/>
    </location>
</feature>
<dbReference type="Pfam" id="PF01040">
    <property type="entry name" value="UbiA"/>
    <property type="match status" value="1"/>
</dbReference>
<dbReference type="FunFam" id="1.20.120.1780:FF:000001">
    <property type="entry name" value="4-hydroxybenzoate octaprenyltransferase"/>
    <property type="match status" value="1"/>
</dbReference>
<evidence type="ECO:0000313" key="10">
    <source>
        <dbReference type="Proteomes" id="UP000076871"/>
    </source>
</evidence>
<keyword evidence="10" id="KW-1185">Reference proteome</keyword>
<dbReference type="PANTHER" id="PTHR11048:SF28">
    <property type="entry name" value="4-HYDROXYBENZOATE POLYPRENYLTRANSFERASE, MITOCHONDRIAL"/>
    <property type="match status" value="1"/>
</dbReference>
<dbReference type="GO" id="GO:0005743">
    <property type="term" value="C:mitochondrial inner membrane"/>
    <property type="evidence" value="ECO:0007669"/>
    <property type="project" value="TreeGrafter"/>
</dbReference>
<feature type="transmembrane region" description="Helical" evidence="8">
    <location>
        <begin position="269"/>
        <end position="289"/>
    </location>
</feature>
<keyword evidence="7 8" id="KW-0472">Membrane</keyword>
<dbReference type="GO" id="GO:0006744">
    <property type="term" value="P:ubiquinone biosynthetic process"/>
    <property type="evidence" value="ECO:0007669"/>
    <property type="project" value="TreeGrafter"/>
</dbReference>